<dbReference type="GO" id="GO:0016702">
    <property type="term" value="F:oxidoreductase activity, acting on single donors with incorporation of molecular oxygen, incorporation of two atoms of oxygen"/>
    <property type="evidence" value="ECO:0007669"/>
    <property type="project" value="InterPro"/>
</dbReference>
<sequence length="297" mass="32706">MPVIGLYSNILTVSALEVYFTGCSILYKMYRKKIIHIPLACTILPISFIKTSFLNNFSKVYNPLIMKRKDFLKKGALGMGIIVAVPTTVVHACSKDSDPKETEVGREECELSPSETAGPFPIKTPSDLMKANIVSDRTGVALLISLEVLDLSDECKPLSGVYVDVWHCDAQGYYSEYGNNALQQSDFTNAHFLRGRQTTDTNGNASFISIFPGWYKGRAPHIHLEVLDAMGESIRITQIAFPKSICDTVYATSSYEGEADTLNDRDNVFINSLDGNMADSLIGNTTDGYTLVKTVIV</sequence>
<dbReference type="AlphaFoldDB" id="A0A327R7J9"/>
<dbReference type="PANTHER" id="PTHR34315">
    <property type="match status" value="1"/>
</dbReference>
<evidence type="ECO:0000256" key="1">
    <source>
        <dbReference type="SAM" id="Phobius"/>
    </source>
</evidence>
<evidence type="ECO:0000259" key="2">
    <source>
        <dbReference type="Pfam" id="PF00775"/>
    </source>
</evidence>
<reference evidence="3 4" key="1">
    <citation type="submission" date="2018-06" db="EMBL/GenBank/DDBJ databases">
        <title>Genomic Encyclopedia of Archaeal and Bacterial Type Strains, Phase II (KMG-II): from individual species to whole genera.</title>
        <authorList>
            <person name="Goeker M."/>
        </authorList>
    </citation>
    <scope>NUCLEOTIDE SEQUENCE [LARGE SCALE GENOMIC DNA]</scope>
    <source>
        <strain evidence="3 4">DSM 23522</strain>
    </source>
</reference>
<evidence type="ECO:0000313" key="4">
    <source>
        <dbReference type="Proteomes" id="UP000249696"/>
    </source>
</evidence>
<dbReference type="PANTHER" id="PTHR34315:SF1">
    <property type="entry name" value="INTRADIOL RING-CLEAVAGE DIOXYGENASES DOMAIN-CONTAINING PROTEIN-RELATED"/>
    <property type="match status" value="1"/>
</dbReference>
<dbReference type="SUPFAM" id="SSF49482">
    <property type="entry name" value="Aromatic compound dioxygenase"/>
    <property type="match status" value="1"/>
</dbReference>
<keyword evidence="1" id="KW-1133">Transmembrane helix</keyword>
<accession>A0A327R7J9</accession>
<keyword evidence="3" id="KW-0560">Oxidoreductase</keyword>
<dbReference type="Pfam" id="PF00775">
    <property type="entry name" value="Dioxygenase_C"/>
    <property type="match status" value="1"/>
</dbReference>
<proteinExistence type="predicted"/>
<keyword evidence="1" id="KW-0812">Transmembrane</keyword>
<keyword evidence="1" id="KW-0472">Membrane</keyword>
<dbReference type="GO" id="GO:0008199">
    <property type="term" value="F:ferric iron binding"/>
    <property type="evidence" value="ECO:0007669"/>
    <property type="project" value="InterPro"/>
</dbReference>
<dbReference type="InterPro" id="IPR000627">
    <property type="entry name" value="Intradiol_dOase_C"/>
</dbReference>
<evidence type="ECO:0000313" key="3">
    <source>
        <dbReference type="EMBL" id="RAJ12826.1"/>
    </source>
</evidence>
<comment type="caution">
    <text evidence="3">The sequence shown here is derived from an EMBL/GenBank/DDBJ whole genome shotgun (WGS) entry which is preliminary data.</text>
</comment>
<feature type="transmembrane region" description="Helical" evidence="1">
    <location>
        <begin position="6"/>
        <end position="27"/>
    </location>
</feature>
<dbReference type="EMBL" id="QLLN01000003">
    <property type="protein sequence ID" value="RAJ12826.1"/>
    <property type="molecule type" value="Genomic_DNA"/>
</dbReference>
<dbReference type="InterPro" id="IPR015889">
    <property type="entry name" value="Intradiol_dOase_core"/>
</dbReference>
<keyword evidence="4" id="KW-1185">Reference proteome</keyword>
<name>A0A327R7J9_9FLAO</name>
<gene>
    <name evidence="3" type="ORF">LV92_02062</name>
</gene>
<feature type="transmembrane region" description="Helical" evidence="1">
    <location>
        <begin position="34"/>
        <end position="55"/>
    </location>
</feature>
<dbReference type="Gene3D" id="2.60.130.10">
    <property type="entry name" value="Aromatic compound dioxygenase"/>
    <property type="match status" value="1"/>
</dbReference>
<feature type="domain" description="Intradiol ring-cleavage dioxygenases" evidence="2">
    <location>
        <begin position="135"/>
        <end position="232"/>
    </location>
</feature>
<keyword evidence="3" id="KW-0223">Dioxygenase</keyword>
<protein>
    <submittedName>
        <fullName evidence="3">Protocatechuate 3,4-dioxygenase beta subunit</fullName>
    </submittedName>
</protein>
<dbReference type="Proteomes" id="UP000249696">
    <property type="component" value="Unassembled WGS sequence"/>
</dbReference>
<organism evidence="3 4">
    <name type="scientific">Arenibacter echinorum</name>
    <dbReference type="NCBI Taxonomy" id="440515"/>
    <lineage>
        <taxon>Bacteria</taxon>
        <taxon>Pseudomonadati</taxon>
        <taxon>Bacteroidota</taxon>
        <taxon>Flavobacteriia</taxon>
        <taxon>Flavobacteriales</taxon>
        <taxon>Flavobacteriaceae</taxon>
        <taxon>Arenibacter</taxon>
    </lineage>
</organism>